<gene>
    <name evidence="1" type="ORF">FHR69_002748</name>
</gene>
<dbReference type="EMBL" id="JACHVR010000001">
    <property type="protein sequence ID" value="MBB2886882.1"/>
    <property type="molecule type" value="Genomic_DNA"/>
</dbReference>
<accession>A0ACC5MDT4</accession>
<protein>
    <submittedName>
        <fullName evidence="1">GMP synthase-like glutamine amidotransferase</fullName>
    </submittedName>
</protein>
<dbReference type="Proteomes" id="UP000589818">
    <property type="component" value="Unassembled WGS sequence"/>
</dbReference>
<reference evidence="1" key="1">
    <citation type="submission" date="2020-08" db="EMBL/GenBank/DDBJ databases">
        <title>Plant associated metagenomes--Microbial community diversity and host control of community assembly across model and emerging plant ecological genomics systems.</title>
        <authorList>
            <person name="Dangl J."/>
        </authorList>
    </citation>
    <scope>NUCLEOTIDE SEQUENCE</scope>
    <source>
        <strain evidence="1">KD5</strain>
    </source>
</reference>
<proteinExistence type="predicted"/>
<evidence type="ECO:0000313" key="2">
    <source>
        <dbReference type="Proteomes" id="UP000589818"/>
    </source>
</evidence>
<keyword evidence="2" id="KW-1185">Reference proteome</keyword>
<comment type="caution">
    <text evidence="1">The sequence shown here is derived from an EMBL/GenBank/DDBJ whole genome shotgun (WGS) entry which is preliminary data.</text>
</comment>
<organism evidence="1 2">
    <name type="scientific">Pseudomonas umsongensis</name>
    <dbReference type="NCBI Taxonomy" id="198618"/>
    <lineage>
        <taxon>Bacteria</taxon>
        <taxon>Pseudomonadati</taxon>
        <taxon>Pseudomonadota</taxon>
        <taxon>Gammaproteobacteria</taxon>
        <taxon>Pseudomonadales</taxon>
        <taxon>Pseudomonadaceae</taxon>
        <taxon>Pseudomonas</taxon>
    </lineage>
</organism>
<sequence>MPALNLIQHHPAEGPGAIAEWARSRGITLNVFRADLGQLPPVSAAPLILLGGPYESGAGPAWLKTERQWLAGSLDQGAAVFAICLGAQLLALSLGGNVRRMAHTETGWTTVTFTDGQTLKVLEWHEDAIDLPPAAQLLASSEVCEQQMYHVGPTRVGLQFHPEWNAESVAILNEHFADESPLPREPQDSAAYAAVFDWLQMTLDGWWTVSCGEGACRNAAPPRWVAKRPQTSHRDPQGFTTASQPNGGKPPRHI</sequence>
<evidence type="ECO:0000313" key="1">
    <source>
        <dbReference type="EMBL" id="MBB2886882.1"/>
    </source>
</evidence>
<name>A0ACC5MDT4_9PSED</name>